<dbReference type="ExpressionAtlas" id="I1KSA4">
    <property type="expression patterns" value="baseline and differential"/>
</dbReference>
<dbReference type="Proteomes" id="UP000008827">
    <property type="component" value="Chromosome 8"/>
</dbReference>
<sequence length="176" mass="19435">MILIQSLTARKRLSPREDMFPQTLILFSALIILFHGDLVLSTTAPDDIHDVLPQYGFPKGLLPNNAVSYTLSPDDGFFTVQLDAPCYVHWDDQLVYYHSQISGTLTYGSVSHVSGIQAQKLFLWLPVTGIKVHQDSGMLEFFVGALSQTLPASDFQDVPGCSRRGSLLATNLILPL</sequence>
<dbReference type="FunCoup" id="I1KSA4">
    <property type="interactions" value="785"/>
</dbReference>
<dbReference type="AlphaFoldDB" id="I1KSA4"/>
<reference evidence="1" key="3">
    <citation type="submission" date="2018-07" db="EMBL/GenBank/DDBJ databases">
        <title>WGS assembly of Glycine max.</title>
        <authorList>
            <person name="Schmutz J."/>
            <person name="Cannon S."/>
            <person name="Schlueter J."/>
            <person name="Ma J."/>
            <person name="Mitros T."/>
            <person name="Nelson W."/>
            <person name="Hyten D."/>
            <person name="Song Q."/>
            <person name="Thelen J."/>
            <person name="Cheng J."/>
            <person name="Xu D."/>
            <person name="Hellsten U."/>
            <person name="May G."/>
            <person name="Yu Y."/>
            <person name="Sakurai T."/>
            <person name="Umezawa T."/>
            <person name="Bhattacharyya M."/>
            <person name="Sandhu D."/>
            <person name="Valliyodan B."/>
            <person name="Lindquist E."/>
            <person name="Peto M."/>
            <person name="Grant D."/>
            <person name="Shu S."/>
            <person name="Goodstein D."/>
            <person name="Barry K."/>
            <person name="Futrell-Griggs M."/>
            <person name="Abernathy B."/>
            <person name="Du J."/>
            <person name="Tian Z."/>
            <person name="Zhu L."/>
            <person name="Gill N."/>
            <person name="Joshi T."/>
            <person name="Libault M."/>
            <person name="Sethuraman A."/>
            <person name="Zhang X."/>
            <person name="Shinozaki K."/>
            <person name="Nguyen H."/>
            <person name="Wing R."/>
            <person name="Cregan P."/>
            <person name="Specht J."/>
            <person name="Grimwood J."/>
            <person name="Rokhsar D."/>
            <person name="Stacey G."/>
            <person name="Shoemaker R."/>
            <person name="Jackson S."/>
        </authorList>
    </citation>
    <scope>NUCLEOTIDE SEQUENCE</scope>
    <source>
        <tissue evidence="1">Callus</tissue>
    </source>
</reference>
<organism evidence="2">
    <name type="scientific">Glycine max</name>
    <name type="common">Soybean</name>
    <name type="synonym">Glycine hispida</name>
    <dbReference type="NCBI Taxonomy" id="3847"/>
    <lineage>
        <taxon>Eukaryota</taxon>
        <taxon>Viridiplantae</taxon>
        <taxon>Streptophyta</taxon>
        <taxon>Embryophyta</taxon>
        <taxon>Tracheophyta</taxon>
        <taxon>Spermatophyta</taxon>
        <taxon>Magnoliopsida</taxon>
        <taxon>eudicotyledons</taxon>
        <taxon>Gunneridae</taxon>
        <taxon>Pentapetalae</taxon>
        <taxon>rosids</taxon>
        <taxon>fabids</taxon>
        <taxon>Fabales</taxon>
        <taxon>Fabaceae</taxon>
        <taxon>Papilionoideae</taxon>
        <taxon>50 kb inversion clade</taxon>
        <taxon>NPAAA clade</taxon>
        <taxon>indigoferoid/millettioid clade</taxon>
        <taxon>Phaseoleae</taxon>
        <taxon>Glycine</taxon>
        <taxon>Glycine subgen. Soja</taxon>
    </lineage>
</organism>
<dbReference type="HOGENOM" id="CLU_089542_3_2_1"/>
<accession>I1KSA4</accession>
<protein>
    <recommendedName>
        <fullName evidence="4">DUF538 family protein</fullName>
    </recommendedName>
</protein>
<dbReference type="SMR" id="I1KSA4"/>
<dbReference type="OMA" id="MIEFHVG"/>
<dbReference type="PANTHER" id="PTHR31676:SF96">
    <property type="entry name" value="EXPRESSED PROTEIN"/>
    <property type="match status" value="1"/>
</dbReference>
<dbReference type="Gene3D" id="2.30.240.10">
    <property type="entry name" value="At5g01610-like"/>
    <property type="match status" value="1"/>
</dbReference>
<keyword evidence="3" id="KW-1185">Reference proteome</keyword>
<dbReference type="PANTHER" id="PTHR31676">
    <property type="entry name" value="T31J12.3 PROTEIN-RELATED"/>
    <property type="match status" value="1"/>
</dbReference>
<proteinExistence type="predicted"/>
<name>I1KSA4_SOYBN</name>
<dbReference type="InterPro" id="IPR007493">
    <property type="entry name" value="DUF538"/>
</dbReference>
<reference evidence="1 2" key="1">
    <citation type="journal article" date="2010" name="Nature">
        <title>Genome sequence of the palaeopolyploid soybean.</title>
        <authorList>
            <person name="Schmutz J."/>
            <person name="Cannon S.B."/>
            <person name="Schlueter J."/>
            <person name="Ma J."/>
            <person name="Mitros T."/>
            <person name="Nelson W."/>
            <person name="Hyten D.L."/>
            <person name="Song Q."/>
            <person name="Thelen J.J."/>
            <person name="Cheng J."/>
            <person name="Xu D."/>
            <person name="Hellsten U."/>
            <person name="May G.D."/>
            <person name="Yu Y."/>
            <person name="Sakurai T."/>
            <person name="Umezawa T."/>
            <person name="Bhattacharyya M.K."/>
            <person name="Sandhu D."/>
            <person name="Valliyodan B."/>
            <person name="Lindquist E."/>
            <person name="Peto M."/>
            <person name="Grant D."/>
            <person name="Shu S."/>
            <person name="Goodstein D."/>
            <person name="Barry K."/>
            <person name="Futrell-Griggs M."/>
            <person name="Abernathy B."/>
            <person name="Du J."/>
            <person name="Tian Z."/>
            <person name="Zhu L."/>
            <person name="Gill N."/>
            <person name="Joshi T."/>
            <person name="Libault M."/>
            <person name="Sethuraman A."/>
            <person name="Zhang X.-C."/>
            <person name="Shinozaki K."/>
            <person name="Nguyen H.T."/>
            <person name="Wing R.A."/>
            <person name="Cregan P."/>
            <person name="Specht J."/>
            <person name="Grimwood J."/>
            <person name="Rokhsar D."/>
            <person name="Stacey G."/>
            <person name="Shoemaker R.C."/>
            <person name="Jackson S.A."/>
        </authorList>
    </citation>
    <scope>NUCLEOTIDE SEQUENCE [LARGE SCALE GENOMIC DNA]</scope>
    <source>
        <strain evidence="2">cv. Williams 82</strain>
        <tissue evidence="1">Callus</tissue>
    </source>
</reference>
<evidence type="ECO:0000313" key="1">
    <source>
        <dbReference type="EMBL" id="KRH42806.1"/>
    </source>
</evidence>
<evidence type="ECO:0000313" key="2">
    <source>
        <dbReference type="EnsemblPlants" id="KRH42806"/>
    </source>
</evidence>
<reference evidence="2" key="2">
    <citation type="submission" date="2018-02" db="UniProtKB">
        <authorList>
            <consortium name="EnsemblPlants"/>
        </authorList>
    </citation>
    <scope>IDENTIFICATION</scope>
    <source>
        <strain evidence="2">Williams 82</strain>
    </source>
</reference>
<dbReference type="EMBL" id="CM000841">
    <property type="protein sequence ID" value="KRH42806.1"/>
    <property type="molecule type" value="Genomic_DNA"/>
</dbReference>
<gene>
    <name evidence="1" type="ORF">GLYMA_08G112500</name>
</gene>
<dbReference type="InParanoid" id="I1KSA4"/>
<dbReference type="Pfam" id="PF04398">
    <property type="entry name" value="DUF538"/>
    <property type="match status" value="1"/>
</dbReference>
<evidence type="ECO:0008006" key="4">
    <source>
        <dbReference type="Google" id="ProtNLM"/>
    </source>
</evidence>
<dbReference type="PaxDb" id="3847-GLYMA08G11870.1"/>
<dbReference type="Gramene" id="KRH42806">
    <property type="protein sequence ID" value="KRH42806"/>
    <property type="gene ID" value="GLYMA_08G112500"/>
</dbReference>
<dbReference type="eggNOG" id="ENOG502S0AQ">
    <property type="taxonomic scope" value="Eukaryota"/>
</dbReference>
<dbReference type="EnsemblPlants" id="KRH42806">
    <property type="protein sequence ID" value="KRH42806"/>
    <property type="gene ID" value="GLYMA_08G112500"/>
</dbReference>
<dbReference type="SUPFAM" id="SSF141562">
    <property type="entry name" value="At5g01610-like"/>
    <property type="match status" value="1"/>
</dbReference>
<dbReference type="InterPro" id="IPR036758">
    <property type="entry name" value="At5g01610-like"/>
</dbReference>
<dbReference type="OrthoDB" id="622488at2759"/>
<evidence type="ECO:0000313" key="3">
    <source>
        <dbReference type="Proteomes" id="UP000008827"/>
    </source>
</evidence>